<accession>A0A2U3BE30</accession>
<evidence type="ECO:0000313" key="10">
    <source>
        <dbReference type="EMBL" id="PWI35040.1"/>
    </source>
</evidence>
<feature type="transmembrane region" description="Helical" evidence="8">
    <location>
        <begin position="293"/>
        <end position="310"/>
    </location>
</feature>
<proteinExistence type="predicted"/>
<evidence type="ECO:0000256" key="4">
    <source>
        <dbReference type="ARBA" id="ARBA00022679"/>
    </source>
</evidence>
<dbReference type="RefSeq" id="WP_109318192.1">
    <property type="nucleotide sequence ID" value="NZ_QFWT01000001.1"/>
</dbReference>
<evidence type="ECO:0000256" key="2">
    <source>
        <dbReference type="ARBA" id="ARBA00022475"/>
    </source>
</evidence>
<dbReference type="Pfam" id="PF13231">
    <property type="entry name" value="PMT_2"/>
    <property type="match status" value="1"/>
</dbReference>
<keyword evidence="6 8" id="KW-1133">Transmembrane helix</keyword>
<feature type="transmembrane region" description="Helical" evidence="8">
    <location>
        <begin position="167"/>
        <end position="194"/>
    </location>
</feature>
<keyword evidence="4 10" id="KW-0808">Transferase</keyword>
<dbReference type="OrthoDB" id="9775035at2"/>
<dbReference type="EMBL" id="QFWT01000001">
    <property type="protein sequence ID" value="PWI35040.1"/>
    <property type="molecule type" value="Genomic_DNA"/>
</dbReference>
<evidence type="ECO:0000259" key="9">
    <source>
        <dbReference type="Pfam" id="PF13231"/>
    </source>
</evidence>
<feature type="transmembrane region" description="Helical" evidence="8">
    <location>
        <begin position="409"/>
        <end position="432"/>
    </location>
</feature>
<sequence length="516" mass="58993">MHDNSHKLYPYFLLVFTVFITFFLGLDHFPLFDLDEGAFSSATMDMQLRGDWVTPYLNGNLRGDKPIFIYWCQLISIKLFGLNEWGLRFPSAMAASIWIVAIYKFAKDYICTNSKTIALIGAFSLFSMVIGRAATADALLNLFITLTCLSIWRYLDSPSKKRSYLTYLWMGLGFLTKGPVAVAIPFLLLTLFCIKSKQFDKWKKAIFFFPGWGVFIAIALPWYIAITITQGWDFLQSFILDHNLGRFSNTMESHGGSPFFYLPVLLFICLPFSGVLLRSLFKINIHWQKPVNQFMYIWFIIVFVIFSFSQTQLPHYLMYGIPPLWFLMGQNLEDSKQHRTLLIPVVIFAVILLILPMALAFSTVKPGSDNEFVFALLSQHFNWAYYLSVLAVFPVVGALWYFRDRLALTLRIFVLGLSSAFLVLYVVVPIIADAQQAPVKEAALIAKKANKDVSMIGVNMPSFSVYLGKPTPSKIPEANDWIFTRTSRLHNFADYKVIYQRGNVSLIEIQPVSEEN</sequence>
<feature type="transmembrane region" description="Helical" evidence="8">
    <location>
        <begin position="9"/>
        <end position="26"/>
    </location>
</feature>
<dbReference type="AlphaFoldDB" id="A0A2U3BE30"/>
<organism evidence="10 11">
    <name type="scientific">Vibrio albus</name>
    <dbReference type="NCBI Taxonomy" id="2200953"/>
    <lineage>
        <taxon>Bacteria</taxon>
        <taxon>Pseudomonadati</taxon>
        <taxon>Pseudomonadota</taxon>
        <taxon>Gammaproteobacteria</taxon>
        <taxon>Vibrionales</taxon>
        <taxon>Vibrionaceae</taxon>
        <taxon>Vibrio</taxon>
    </lineage>
</organism>
<comment type="caution">
    <text evidence="10">The sequence shown here is derived from an EMBL/GenBank/DDBJ whole genome shotgun (WGS) entry which is preliminary data.</text>
</comment>
<keyword evidence="5 8" id="KW-0812">Transmembrane</keyword>
<dbReference type="GO" id="GO:0009103">
    <property type="term" value="P:lipopolysaccharide biosynthetic process"/>
    <property type="evidence" value="ECO:0007669"/>
    <property type="project" value="UniProtKB-ARBA"/>
</dbReference>
<keyword evidence="11" id="KW-1185">Reference proteome</keyword>
<evidence type="ECO:0000256" key="5">
    <source>
        <dbReference type="ARBA" id="ARBA00022692"/>
    </source>
</evidence>
<name>A0A2U3BE30_9VIBR</name>
<dbReference type="GO" id="GO:0016763">
    <property type="term" value="F:pentosyltransferase activity"/>
    <property type="evidence" value="ECO:0007669"/>
    <property type="project" value="TreeGrafter"/>
</dbReference>
<feature type="transmembrane region" description="Helical" evidence="8">
    <location>
        <begin position="138"/>
        <end position="155"/>
    </location>
</feature>
<feature type="transmembrane region" description="Helical" evidence="8">
    <location>
        <begin position="259"/>
        <end position="281"/>
    </location>
</feature>
<dbReference type="PANTHER" id="PTHR33908:SF3">
    <property type="entry name" value="UNDECAPRENYL PHOSPHATE-ALPHA-4-AMINO-4-DEOXY-L-ARABINOSE ARABINOSYL TRANSFERASE"/>
    <property type="match status" value="1"/>
</dbReference>
<evidence type="ECO:0000256" key="8">
    <source>
        <dbReference type="SAM" id="Phobius"/>
    </source>
</evidence>
<feature type="transmembrane region" description="Helical" evidence="8">
    <location>
        <begin position="112"/>
        <end position="131"/>
    </location>
</feature>
<dbReference type="InterPro" id="IPR038731">
    <property type="entry name" value="RgtA/B/C-like"/>
</dbReference>
<dbReference type="Proteomes" id="UP000245362">
    <property type="component" value="Unassembled WGS sequence"/>
</dbReference>
<dbReference type="InterPro" id="IPR050297">
    <property type="entry name" value="LipidA_mod_glycosyltrf_83"/>
</dbReference>
<dbReference type="GO" id="GO:0005886">
    <property type="term" value="C:plasma membrane"/>
    <property type="evidence" value="ECO:0007669"/>
    <property type="project" value="UniProtKB-SubCell"/>
</dbReference>
<keyword evidence="3" id="KW-0328">Glycosyltransferase</keyword>
<gene>
    <name evidence="10" type="ORF">DI392_01820</name>
</gene>
<keyword evidence="7 8" id="KW-0472">Membrane</keyword>
<dbReference type="GO" id="GO:0010041">
    <property type="term" value="P:response to iron(III) ion"/>
    <property type="evidence" value="ECO:0007669"/>
    <property type="project" value="TreeGrafter"/>
</dbReference>
<evidence type="ECO:0000256" key="7">
    <source>
        <dbReference type="ARBA" id="ARBA00023136"/>
    </source>
</evidence>
<evidence type="ECO:0000313" key="11">
    <source>
        <dbReference type="Proteomes" id="UP000245362"/>
    </source>
</evidence>
<feature type="transmembrane region" description="Helical" evidence="8">
    <location>
        <begin position="341"/>
        <end position="363"/>
    </location>
</feature>
<keyword evidence="2" id="KW-1003">Cell membrane</keyword>
<evidence type="ECO:0000256" key="3">
    <source>
        <dbReference type="ARBA" id="ARBA00022676"/>
    </source>
</evidence>
<feature type="domain" description="Glycosyltransferase RgtA/B/C/D-like" evidence="9">
    <location>
        <begin position="64"/>
        <end position="223"/>
    </location>
</feature>
<protein>
    <submittedName>
        <fullName evidence="10">Phospholipid carrier-dependent glycosyltransferase</fullName>
    </submittedName>
</protein>
<evidence type="ECO:0000256" key="6">
    <source>
        <dbReference type="ARBA" id="ARBA00022989"/>
    </source>
</evidence>
<dbReference type="PANTHER" id="PTHR33908">
    <property type="entry name" value="MANNOSYLTRANSFERASE YKCB-RELATED"/>
    <property type="match status" value="1"/>
</dbReference>
<evidence type="ECO:0000256" key="1">
    <source>
        <dbReference type="ARBA" id="ARBA00004651"/>
    </source>
</evidence>
<feature type="transmembrane region" description="Helical" evidence="8">
    <location>
        <begin position="206"/>
        <end position="225"/>
    </location>
</feature>
<feature type="transmembrane region" description="Helical" evidence="8">
    <location>
        <begin position="383"/>
        <end position="402"/>
    </location>
</feature>
<comment type="subcellular location">
    <subcellularLocation>
        <location evidence="1">Cell membrane</location>
        <topology evidence="1">Multi-pass membrane protein</topology>
    </subcellularLocation>
</comment>
<reference evidence="10 11" key="1">
    <citation type="submission" date="2018-05" db="EMBL/GenBank/DDBJ databases">
        <title>Vibrio limimaris sp. nov., isolated from marine sediment.</title>
        <authorList>
            <person name="Li C.-M."/>
        </authorList>
    </citation>
    <scope>NUCLEOTIDE SEQUENCE [LARGE SCALE GENOMIC DNA]</scope>
    <source>
        <strain evidence="10 11">E4404</strain>
    </source>
</reference>